<dbReference type="InterPro" id="IPR000629">
    <property type="entry name" value="RNA-helicase_DEAD-box_CS"/>
</dbReference>
<feature type="domain" description="DEAD-box RNA helicase Q" evidence="13">
    <location>
        <begin position="14"/>
        <end position="42"/>
    </location>
</feature>
<evidence type="ECO:0000256" key="7">
    <source>
        <dbReference type="ARBA" id="ARBA00022884"/>
    </source>
</evidence>
<proteinExistence type="inferred from homology"/>
<feature type="region of interest" description="Disordered" evidence="10">
    <location>
        <begin position="951"/>
        <end position="984"/>
    </location>
</feature>
<keyword evidence="15" id="KW-1185">Reference proteome</keyword>
<dbReference type="GO" id="GO:0005524">
    <property type="term" value="F:ATP binding"/>
    <property type="evidence" value="ECO:0007669"/>
    <property type="project" value="UniProtKB-KW"/>
</dbReference>
<keyword evidence="4" id="KW-0378">Hydrolase</keyword>
<evidence type="ECO:0000256" key="6">
    <source>
        <dbReference type="ARBA" id="ARBA00022840"/>
    </source>
</evidence>
<dbReference type="EC" id="3.6.4.13" evidence="2"/>
<dbReference type="Proteomes" id="UP001054902">
    <property type="component" value="Unassembled WGS sequence"/>
</dbReference>
<dbReference type="GO" id="GO:0003723">
    <property type="term" value="F:RNA binding"/>
    <property type="evidence" value="ECO:0007669"/>
    <property type="project" value="UniProtKB-KW"/>
</dbReference>
<feature type="domain" description="Helicase ATP-binding" evidence="11">
    <location>
        <begin position="45"/>
        <end position="236"/>
    </location>
</feature>
<keyword evidence="5" id="KW-0347">Helicase</keyword>
<dbReference type="PANTHER" id="PTHR47959:SF8">
    <property type="entry name" value="RNA HELICASE"/>
    <property type="match status" value="1"/>
</dbReference>
<feature type="region of interest" description="Disordered" evidence="10">
    <location>
        <begin position="278"/>
        <end position="310"/>
    </location>
</feature>
<dbReference type="Pfam" id="PF08147">
    <property type="entry name" value="DBP10CT"/>
    <property type="match status" value="1"/>
</dbReference>
<keyword evidence="3" id="KW-0547">Nucleotide-binding</keyword>
<dbReference type="Pfam" id="PF00270">
    <property type="entry name" value="DEAD"/>
    <property type="match status" value="1"/>
</dbReference>
<evidence type="ECO:0000256" key="9">
    <source>
        <dbReference type="PROSITE-ProRule" id="PRU00552"/>
    </source>
</evidence>
<name>A0AAD3CIH2_9STRA</name>
<evidence type="ECO:0000256" key="8">
    <source>
        <dbReference type="ARBA" id="ARBA00047984"/>
    </source>
</evidence>
<evidence type="ECO:0000256" key="5">
    <source>
        <dbReference type="ARBA" id="ARBA00022806"/>
    </source>
</evidence>
<dbReference type="PROSITE" id="PS51194">
    <property type="entry name" value="HELICASE_CTER"/>
    <property type="match status" value="1"/>
</dbReference>
<dbReference type="GO" id="GO:0005730">
    <property type="term" value="C:nucleolus"/>
    <property type="evidence" value="ECO:0007669"/>
    <property type="project" value="UniProtKB-SubCell"/>
</dbReference>
<dbReference type="PROSITE" id="PS51195">
    <property type="entry name" value="Q_MOTIF"/>
    <property type="match status" value="1"/>
</dbReference>
<feature type="short sequence motif" description="Q motif" evidence="9">
    <location>
        <begin position="14"/>
        <end position="42"/>
    </location>
</feature>
<dbReference type="CDD" id="cd18787">
    <property type="entry name" value="SF2_C_DEAD"/>
    <property type="match status" value="1"/>
</dbReference>
<evidence type="ECO:0000259" key="13">
    <source>
        <dbReference type="PROSITE" id="PS51195"/>
    </source>
</evidence>
<protein>
    <recommendedName>
        <fullName evidence="2">RNA helicase</fullName>
        <ecNumber evidence="2">3.6.4.13</ecNumber>
    </recommendedName>
</protein>
<dbReference type="PROSITE" id="PS51192">
    <property type="entry name" value="HELICASE_ATP_BIND_1"/>
    <property type="match status" value="1"/>
</dbReference>
<keyword evidence="7" id="KW-0694">RNA-binding</keyword>
<dbReference type="SMART" id="SM00487">
    <property type="entry name" value="DEXDc"/>
    <property type="match status" value="1"/>
</dbReference>
<feature type="compositionally biased region" description="Basic and acidic residues" evidence="10">
    <location>
        <begin position="921"/>
        <end position="937"/>
    </location>
</feature>
<feature type="domain" description="Helicase C-terminal" evidence="12">
    <location>
        <begin position="293"/>
        <end position="463"/>
    </location>
</feature>
<dbReference type="SUPFAM" id="SSF52540">
    <property type="entry name" value="P-loop containing nucleoside triphosphate hydrolases"/>
    <property type="match status" value="1"/>
</dbReference>
<evidence type="ECO:0000256" key="4">
    <source>
        <dbReference type="ARBA" id="ARBA00022801"/>
    </source>
</evidence>
<evidence type="ECO:0000259" key="11">
    <source>
        <dbReference type="PROSITE" id="PS51192"/>
    </source>
</evidence>
<evidence type="ECO:0000259" key="12">
    <source>
        <dbReference type="PROSITE" id="PS51194"/>
    </source>
</evidence>
<dbReference type="SMART" id="SM00490">
    <property type="entry name" value="HELICc"/>
    <property type="match status" value="1"/>
</dbReference>
<evidence type="ECO:0000313" key="14">
    <source>
        <dbReference type="EMBL" id="GFH45419.1"/>
    </source>
</evidence>
<dbReference type="InterPro" id="IPR050079">
    <property type="entry name" value="DEAD_box_RNA_helicase"/>
</dbReference>
<dbReference type="AlphaFoldDB" id="A0AAD3CIH2"/>
<dbReference type="PROSITE" id="PS00039">
    <property type="entry name" value="DEAD_ATP_HELICASE"/>
    <property type="match status" value="1"/>
</dbReference>
<dbReference type="SMART" id="SM01123">
    <property type="entry name" value="DBP10CT"/>
    <property type="match status" value="1"/>
</dbReference>
<comment type="similarity">
    <text evidence="1">Belongs to the DEAD box helicase family. DDX54/DBP10 subfamily.</text>
</comment>
<comment type="catalytic activity">
    <reaction evidence="8">
        <text>ATP + H2O = ADP + phosphate + H(+)</text>
        <dbReference type="Rhea" id="RHEA:13065"/>
        <dbReference type="ChEBI" id="CHEBI:15377"/>
        <dbReference type="ChEBI" id="CHEBI:15378"/>
        <dbReference type="ChEBI" id="CHEBI:30616"/>
        <dbReference type="ChEBI" id="CHEBI:43474"/>
        <dbReference type="ChEBI" id="CHEBI:456216"/>
        <dbReference type="EC" id="3.6.4.13"/>
    </reaction>
</comment>
<dbReference type="InterPro" id="IPR011545">
    <property type="entry name" value="DEAD/DEAH_box_helicase_dom"/>
</dbReference>
<comment type="caution">
    <text evidence="14">The sequence shown here is derived from an EMBL/GenBank/DDBJ whole genome shotgun (WGS) entry which is preliminary data.</text>
</comment>
<feature type="region of interest" description="Disordered" evidence="10">
    <location>
        <begin position="718"/>
        <end position="743"/>
    </location>
</feature>
<evidence type="ECO:0000256" key="1">
    <source>
        <dbReference type="ARBA" id="ARBA00010379"/>
    </source>
</evidence>
<feature type="region of interest" description="Disordered" evidence="10">
    <location>
        <begin position="879"/>
        <end position="938"/>
    </location>
</feature>
<evidence type="ECO:0000313" key="15">
    <source>
        <dbReference type="Proteomes" id="UP001054902"/>
    </source>
</evidence>
<dbReference type="PANTHER" id="PTHR47959">
    <property type="entry name" value="ATP-DEPENDENT RNA HELICASE RHLE-RELATED"/>
    <property type="match status" value="1"/>
</dbReference>
<dbReference type="EMBL" id="BLLK01000020">
    <property type="protein sequence ID" value="GFH45419.1"/>
    <property type="molecule type" value="Genomic_DNA"/>
</dbReference>
<gene>
    <name evidence="14" type="ORF">CTEN210_01893</name>
</gene>
<sequence>MDQENQKKKKKGGTGFQVLGLSDEILRGISKMGFRNPTPVQRKSLPVVLSGSDTVVMARTGSGKTAAFCIPLLERLLNSQRRQQQQTSSSSTANYSAGAVILSPTRELSLQTLKVIQTLSGYISEPRIRCIGINGGESMEKQFALLSSKPDVIVATPGRLAHHLAEIPDFHLRHCDQVIFDEADRLFEMGFAGQIREICSAMPSTESGRQTLLFSATMPKVLIEFTKSGIMDPDPQVVRLDKDATVSEELRIGFITVRSQEKDGTLLHLLRDVLPGSLDNRDTNRETDEDSEQVTKKSKYSKKSHESHHDHPLGLTLIFAATRHHVDYLTTLINNAGICGSTRGEKIATCIYGSMDQEARKQNLNDFKSGRIPILIVTDVAARGIDVPLIDHVIHYSFPPTAKLFVHRSGRAARAGRIGYCWGLVDSEELPYMVDLYLFLGRKLTSGQRKKGDDSKVEDEDLVYSIKDMTPDMVHYGSIPESTITEEIENVRRIIDSELTGSHDADALRSLIRICNNAMKQYRRSRPEASRQGVRRSKEILEGVKEESGKRVGGGMIPAHPVLRKAEMDRILGSKGATKESAKAKLDEMKAREEMLKAMSNFRPKETVFEAFATGSTKVTGVLSQVDKGRTMGSSGKKYDGSAAFSAMKNMRRQMALAHQKGTSLVVAGSEKALELNGELEPDSDITLEANDEEVVTKEPITHVPIVEKKRLSKAERKRLKKKGIMAAQEASDGTNTKKTKNMRGTDFRDKAFYMDTIASDVAQNERDRHIEAAMQPSSSGATGGMASALRIEEAMLDIVGDENADFVKKQRITRWDKSKRKYVQTTIGMETSNMSKTKKLKLESGQMVKSDKLKLGELYEKWQKKTNKSIGRVGVFDEVDEDPSAPDPSGYARKTAKIKKSKQGEDDGIKTANQIRKKRKEQEKNKIKNMPKKERAQLYANKRAAKNKIAEEARANGTGWQGKKGFSGRHGAPKKKIVNKGKF</sequence>
<dbReference type="InterPro" id="IPR001650">
    <property type="entry name" value="Helicase_C-like"/>
</dbReference>
<reference evidence="14 15" key="1">
    <citation type="journal article" date="2021" name="Sci. Rep.">
        <title>The genome of the diatom Chaetoceros tenuissimus carries an ancient integrated fragment of an extant virus.</title>
        <authorList>
            <person name="Hongo Y."/>
            <person name="Kimura K."/>
            <person name="Takaki Y."/>
            <person name="Yoshida Y."/>
            <person name="Baba S."/>
            <person name="Kobayashi G."/>
            <person name="Nagasaki K."/>
            <person name="Hano T."/>
            <person name="Tomaru Y."/>
        </authorList>
    </citation>
    <scope>NUCLEOTIDE SEQUENCE [LARGE SCALE GENOMIC DNA]</scope>
    <source>
        <strain evidence="14 15">NIES-3715</strain>
    </source>
</reference>
<keyword evidence="6" id="KW-0067">ATP-binding</keyword>
<dbReference type="InterPro" id="IPR012541">
    <property type="entry name" value="DBP10_C"/>
</dbReference>
<evidence type="ECO:0000256" key="10">
    <source>
        <dbReference type="SAM" id="MobiDB-lite"/>
    </source>
</evidence>
<dbReference type="InterPro" id="IPR014001">
    <property type="entry name" value="Helicase_ATP-bd"/>
</dbReference>
<dbReference type="GO" id="GO:0005829">
    <property type="term" value="C:cytosol"/>
    <property type="evidence" value="ECO:0007669"/>
    <property type="project" value="TreeGrafter"/>
</dbReference>
<dbReference type="GO" id="GO:0003724">
    <property type="term" value="F:RNA helicase activity"/>
    <property type="evidence" value="ECO:0007669"/>
    <property type="project" value="UniProtKB-EC"/>
</dbReference>
<dbReference type="InterPro" id="IPR027417">
    <property type="entry name" value="P-loop_NTPase"/>
</dbReference>
<accession>A0AAD3CIH2</accession>
<evidence type="ECO:0000256" key="3">
    <source>
        <dbReference type="ARBA" id="ARBA00022741"/>
    </source>
</evidence>
<organism evidence="14 15">
    <name type="scientific">Chaetoceros tenuissimus</name>
    <dbReference type="NCBI Taxonomy" id="426638"/>
    <lineage>
        <taxon>Eukaryota</taxon>
        <taxon>Sar</taxon>
        <taxon>Stramenopiles</taxon>
        <taxon>Ochrophyta</taxon>
        <taxon>Bacillariophyta</taxon>
        <taxon>Coscinodiscophyceae</taxon>
        <taxon>Chaetocerotophycidae</taxon>
        <taxon>Chaetocerotales</taxon>
        <taxon>Chaetocerotaceae</taxon>
        <taxon>Chaetoceros</taxon>
    </lineage>
</organism>
<evidence type="ECO:0000256" key="2">
    <source>
        <dbReference type="ARBA" id="ARBA00012552"/>
    </source>
</evidence>
<dbReference type="GO" id="GO:0016787">
    <property type="term" value="F:hydrolase activity"/>
    <property type="evidence" value="ECO:0007669"/>
    <property type="project" value="UniProtKB-KW"/>
</dbReference>
<feature type="compositionally biased region" description="Basic residues" evidence="10">
    <location>
        <begin position="972"/>
        <end position="984"/>
    </location>
</feature>
<dbReference type="Pfam" id="PF00271">
    <property type="entry name" value="Helicase_C"/>
    <property type="match status" value="1"/>
</dbReference>
<dbReference type="Gene3D" id="3.40.50.300">
    <property type="entry name" value="P-loop containing nucleotide triphosphate hydrolases"/>
    <property type="match status" value="2"/>
</dbReference>
<dbReference type="InterPro" id="IPR014014">
    <property type="entry name" value="RNA_helicase_DEAD_Q_motif"/>
</dbReference>